<dbReference type="Pfam" id="PF13411">
    <property type="entry name" value="MerR_1"/>
    <property type="match status" value="1"/>
</dbReference>
<dbReference type="KEGG" id="xba:C7S18_11440"/>
<reference evidence="3 4" key="1">
    <citation type="submission" date="2018-03" db="EMBL/GenBank/DDBJ databases">
        <title>Ahniella affigens gen. nov., sp. nov., a gammaproteobacterium isolated from sandy soil near a stream.</title>
        <authorList>
            <person name="Ko Y."/>
            <person name="Kim J.-H."/>
        </authorList>
    </citation>
    <scope>NUCLEOTIDE SEQUENCE [LARGE SCALE GENOMIC DNA]</scope>
    <source>
        <strain evidence="3 4">D13</strain>
    </source>
</reference>
<dbReference type="SMART" id="SM00422">
    <property type="entry name" value="HTH_MERR"/>
    <property type="match status" value="1"/>
</dbReference>
<proteinExistence type="predicted"/>
<dbReference type="OrthoDB" id="9808480at2"/>
<evidence type="ECO:0000256" key="1">
    <source>
        <dbReference type="ARBA" id="ARBA00023125"/>
    </source>
</evidence>
<accession>A0A2P1PSG8</accession>
<evidence type="ECO:0000313" key="3">
    <source>
        <dbReference type="EMBL" id="AVP97772.1"/>
    </source>
</evidence>
<dbReference type="CDD" id="cd00592">
    <property type="entry name" value="HTH_MerR-like"/>
    <property type="match status" value="1"/>
</dbReference>
<dbReference type="GO" id="GO:0003677">
    <property type="term" value="F:DNA binding"/>
    <property type="evidence" value="ECO:0007669"/>
    <property type="project" value="UniProtKB-KW"/>
</dbReference>
<keyword evidence="4" id="KW-1185">Reference proteome</keyword>
<dbReference type="InterPro" id="IPR009061">
    <property type="entry name" value="DNA-bd_dom_put_sf"/>
</dbReference>
<dbReference type="Gene3D" id="1.10.1660.10">
    <property type="match status" value="1"/>
</dbReference>
<dbReference type="AlphaFoldDB" id="A0A2P1PSG8"/>
<dbReference type="GO" id="GO:0003700">
    <property type="term" value="F:DNA-binding transcription factor activity"/>
    <property type="evidence" value="ECO:0007669"/>
    <property type="project" value="InterPro"/>
</dbReference>
<evidence type="ECO:0000259" key="2">
    <source>
        <dbReference type="PROSITE" id="PS50937"/>
    </source>
</evidence>
<dbReference type="InterPro" id="IPR000551">
    <property type="entry name" value="MerR-type_HTH_dom"/>
</dbReference>
<keyword evidence="1" id="KW-0238">DNA-binding</keyword>
<organism evidence="3 4">
    <name type="scientific">Ahniella affigens</name>
    <dbReference type="NCBI Taxonomy" id="2021234"/>
    <lineage>
        <taxon>Bacteria</taxon>
        <taxon>Pseudomonadati</taxon>
        <taxon>Pseudomonadota</taxon>
        <taxon>Gammaproteobacteria</taxon>
        <taxon>Lysobacterales</taxon>
        <taxon>Rhodanobacteraceae</taxon>
        <taxon>Ahniella</taxon>
    </lineage>
</organism>
<feature type="domain" description="HTH merR-type" evidence="2">
    <location>
        <begin position="1"/>
        <end position="74"/>
    </location>
</feature>
<dbReference type="SUPFAM" id="SSF46955">
    <property type="entry name" value="Putative DNA-binding domain"/>
    <property type="match status" value="1"/>
</dbReference>
<dbReference type="PANTHER" id="PTHR30204:SF93">
    <property type="entry name" value="HTH MERR-TYPE DOMAIN-CONTAINING PROTEIN"/>
    <property type="match status" value="1"/>
</dbReference>
<dbReference type="PANTHER" id="PTHR30204">
    <property type="entry name" value="REDOX-CYCLING DRUG-SENSING TRANSCRIPTIONAL ACTIVATOR SOXR"/>
    <property type="match status" value="1"/>
</dbReference>
<gene>
    <name evidence="3" type="ORF">C7S18_11440</name>
</gene>
<dbReference type="EMBL" id="CP027860">
    <property type="protein sequence ID" value="AVP97772.1"/>
    <property type="molecule type" value="Genomic_DNA"/>
</dbReference>
<protein>
    <submittedName>
        <fullName evidence="3">MerR family transcriptional regulator</fullName>
    </submittedName>
</protein>
<dbReference type="InterPro" id="IPR047057">
    <property type="entry name" value="MerR_fam"/>
</dbReference>
<sequence length="133" mass="14850">MMSIMKLSLNNLSERADIPARTIRFYIQKGLLPGPEGEKRGAFYTEAHLATLLRIKSWQDAGLSLEAIADLLAAKREPPMAPSRVGAIEVRSHLILADGLELVVAPERAKLTQAELRELFLLVQDAYRKLRES</sequence>
<name>A0A2P1PSG8_9GAMM</name>
<dbReference type="Proteomes" id="UP000241074">
    <property type="component" value="Chromosome"/>
</dbReference>
<dbReference type="PROSITE" id="PS50937">
    <property type="entry name" value="HTH_MERR_2"/>
    <property type="match status" value="1"/>
</dbReference>
<reference evidence="3 4" key="2">
    <citation type="submission" date="2018-03" db="EMBL/GenBank/DDBJ databases">
        <authorList>
            <person name="Keele B.F."/>
        </authorList>
    </citation>
    <scope>NUCLEOTIDE SEQUENCE [LARGE SCALE GENOMIC DNA]</scope>
    <source>
        <strain evidence="3 4">D13</strain>
    </source>
</reference>
<evidence type="ECO:0000313" key="4">
    <source>
        <dbReference type="Proteomes" id="UP000241074"/>
    </source>
</evidence>